<protein>
    <recommendedName>
        <fullName evidence="3">Mitochondrial fission protein ELM1</fullName>
    </recommendedName>
</protein>
<dbReference type="STRING" id="388408.LAX5112_04721"/>
<dbReference type="Proteomes" id="UP000053235">
    <property type="component" value="Unassembled WGS sequence"/>
</dbReference>
<keyword evidence="2" id="KW-1185">Reference proteome</keyword>
<reference evidence="2" key="1">
    <citation type="submission" date="2015-07" db="EMBL/GenBank/DDBJ databases">
        <authorList>
            <person name="Rodrigo-Torres Lidia"/>
            <person name="Arahal R.David."/>
        </authorList>
    </citation>
    <scope>NUCLEOTIDE SEQUENCE [LARGE SCALE GENOMIC DNA]</scope>
    <source>
        <strain evidence="2">CECT 5112</strain>
    </source>
</reference>
<dbReference type="PANTHER" id="PTHR33986">
    <property type="entry name" value="OS02G0535700 PROTEIN"/>
    <property type="match status" value="1"/>
</dbReference>
<dbReference type="OrthoDB" id="272235at2"/>
<dbReference type="InterPro" id="IPR009367">
    <property type="entry name" value="Elm1-like"/>
</dbReference>
<name>A0A0M7ANX9_9HYPH</name>
<evidence type="ECO:0008006" key="3">
    <source>
        <dbReference type="Google" id="ProtNLM"/>
    </source>
</evidence>
<dbReference type="AlphaFoldDB" id="A0A0M7ANX9"/>
<evidence type="ECO:0000313" key="2">
    <source>
        <dbReference type="Proteomes" id="UP000053235"/>
    </source>
</evidence>
<dbReference type="RefSeq" id="WP_055673914.1">
    <property type="nucleotide sequence ID" value="NZ_CXWD01000029.1"/>
</dbReference>
<dbReference type="Pfam" id="PF06258">
    <property type="entry name" value="Mito_fiss_Elm1"/>
    <property type="match status" value="1"/>
</dbReference>
<proteinExistence type="predicted"/>
<organism evidence="1 2">
    <name type="scientific">Roseibium alexandrii</name>
    <dbReference type="NCBI Taxonomy" id="388408"/>
    <lineage>
        <taxon>Bacteria</taxon>
        <taxon>Pseudomonadati</taxon>
        <taxon>Pseudomonadota</taxon>
        <taxon>Alphaproteobacteria</taxon>
        <taxon>Hyphomicrobiales</taxon>
        <taxon>Stappiaceae</taxon>
        <taxon>Roseibium</taxon>
    </lineage>
</organism>
<dbReference type="PANTHER" id="PTHR33986:SF15">
    <property type="entry name" value="MITOCHONDRIAL FISSION PROTEIN ELM1"/>
    <property type="match status" value="1"/>
</dbReference>
<sequence length="333" mass="36126">MLNATASPRSLWILTDGKAGDVAQCVGVADTLNLPHEMRTVSPKPPYSWWMPFGPFPPADREDQPGSPIAPPFPDIAVASGRRAAAYLRRLKKASKGKTFTVFLKDPRSGTDAADLIWVPEHDPLRGENVLVTPTSPHKFSAARLAELKAELVQQIDDLPQPRVAVLVGGNSRHHTFTENDQTRFLDGLRETAEQDGTHFLITASRRTPELLVDGIKILVRNGGHFFWDGTGNNPYGHFLAKSDAIIATADSTNMIGEAAATGKPIHVFHPSGGHAKITRFLGTLEGMGCVHPFPGPLKTTTYDPIDATPVIAERILADYRALHQTGQISQGS</sequence>
<dbReference type="EMBL" id="CXWD01000029">
    <property type="protein sequence ID" value="CTQ76838.1"/>
    <property type="molecule type" value="Genomic_DNA"/>
</dbReference>
<accession>A0A0M7ANX9</accession>
<gene>
    <name evidence="1" type="ORF">LAX5112_04721</name>
</gene>
<evidence type="ECO:0000313" key="1">
    <source>
        <dbReference type="EMBL" id="CTQ76838.1"/>
    </source>
</evidence>
<dbReference type="SUPFAM" id="SSF53756">
    <property type="entry name" value="UDP-Glycosyltransferase/glycogen phosphorylase"/>
    <property type="match status" value="1"/>
</dbReference>